<feature type="compositionally biased region" description="Polar residues" evidence="1">
    <location>
        <begin position="212"/>
        <end position="232"/>
    </location>
</feature>
<sequence>MAGGNRGSTPSQTEGGDTDDKRNAIQRSLPKIKTAFSRAPNFLKRSKTSDGVPKTKHAEPEATQRPVYHQRHDCRAADAACKPGPSKPPPPRPTRSEGGSQSHSSRSAHPSTSTRYSTSTGVASRYGSAAASDRSSSAWTRVTTPDHAMQPNSFVPRPGVIPDTSSTEEDQCSAGRGSTTYSPRTSDSTAAEAVRVRNQEVLPSHSFEIAQSKAQSQPSTTSYRGSFSSNWRSALGAKPDKGKAKARECNEVIDGKMTKKARSKCFVKPAALPLLPIRRSSDEMPPVLTDPGHDEWAELPLLQKKKLSARVNSNLSKYNWSAAIGRKQQPPVVEPIGPAGEDRFGVHQSPIADYEDGSRVHHVNLGVSSSRIVPAGLPAAVPEHGDESDNYPSPTSSAYLLSGGECSSDEVSYTPHRSRKKPRDSTRPRQYRNESVDLEALNSKHVKAAGFEKMCCSKLKSKIKSKNADPCCGDDKGSQQKLEMWRTNSKAGFGEGEAQFVMCESPEDIDREMEREAIKEKTGCL</sequence>
<feature type="compositionally biased region" description="Basic and acidic residues" evidence="1">
    <location>
        <begin position="238"/>
        <end position="247"/>
    </location>
</feature>
<dbReference type="OrthoDB" id="3643733at2759"/>
<dbReference type="Proteomes" id="UP001056384">
    <property type="component" value="Chromosome 3"/>
</dbReference>
<feature type="compositionally biased region" description="Low complexity" evidence="1">
    <location>
        <begin position="96"/>
        <end position="115"/>
    </location>
</feature>
<feature type="compositionally biased region" description="Polar residues" evidence="1">
    <location>
        <begin position="176"/>
        <end position="189"/>
    </location>
</feature>
<accession>A0A9Q9APL8</accession>
<protein>
    <submittedName>
        <fullName evidence="2">Uncharacterized protein</fullName>
    </submittedName>
</protein>
<name>A0A9Q9APL8_9PEZI</name>
<dbReference type="EMBL" id="CP099420">
    <property type="protein sequence ID" value="USW50813.1"/>
    <property type="molecule type" value="Genomic_DNA"/>
</dbReference>
<feature type="compositionally biased region" description="Low complexity" evidence="1">
    <location>
        <begin position="123"/>
        <end position="138"/>
    </location>
</feature>
<feature type="compositionally biased region" description="Polar residues" evidence="1">
    <location>
        <begin position="390"/>
        <end position="399"/>
    </location>
</feature>
<organism evidence="2 3">
    <name type="scientific">Septoria linicola</name>
    <dbReference type="NCBI Taxonomy" id="215465"/>
    <lineage>
        <taxon>Eukaryota</taxon>
        <taxon>Fungi</taxon>
        <taxon>Dikarya</taxon>
        <taxon>Ascomycota</taxon>
        <taxon>Pezizomycotina</taxon>
        <taxon>Dothideomycetes</taxon>
        <taxon>Dothideomycetidae</taxon>
        <taxon>Mycosphaerellales</taxon>
        <taxon>Mycosphaerellaceae</taxon>
        <taxon>Septoria</taxon>
    </lineage>
</organism>
<reference evidence="2" key="1">
    <citation type="submission" date="2022-06" db="EMBL/GenBank/DDBJ databases">
        <title>Complete genome sequences of two strains of the flax pathogen Septoria linicola.</title>
        <authorList>
            <person name="Lapalu N."/>
            <person name="Simon A."/>
            <person name="Demenou B."/>
            <person name="Paumier D."/>
            <person name="Guillot M.-P."/>
            <person name="Gout L."/>
            <person name="Valade R."/>
        </authorList>
    </citation>
    <scope>NUCLEOTIDE SEQUENCE</scope>
    <source>
        <strain evidence="2">SE15195</strain>
    </source>
</reference>
<evidence type="ECO:0000256" key="1">
    <source>
        <dbReference type="SAM" id="MobiDB-lite"/>
    </source>
</evidence>
<gene>
    <name evidence="2" type="ORF">Slin15195_G041320</name>
</gene>
<proteinExistence type="predicted"/>
<feature type="region of interest" description="Disordered" evidence="1">
    <location>
        <begin position="1"/>
        <end position="247"/>
    </location>
</feature>
<keyword evidence="3" id="KW-1185">Reference proteome</keyword>
<dbReference type="AlphaFoldDB" id="A0A9Q9APL8"/>
<feature type="region of interest" description="Disordered" evidence="1">
    <location>
        <begin position="377"/>
        <end position="434"/>
    </location>
</feature>
<evidence type="ECO:0000313" key="2">
    <source>
        <dbReference type="EMBL" id="USW50813.1"/>
    </source>
</evidence>
<feature type="compositionally biased region" description="Basic and acidic residues" evidence="1">
    <location>
        <begin position="423"/>
        <end position="434"/>
    </location>
</feature>
<evidence type="ECO:0000313" key="3">
    <source>
        <dbReference type="Proteomes" id="UP001056384"/>
    </source>
</evidence>